<sequence>MNANGLQSLTFLRIVLLWAVITTLVGCQSSPVYPDKVITTKLAVQPDWPLVQYVQADVKAHPLQTGVLPLTDGLDAFIARLALVNAASASIDLQYYIYRGDDTGRLLTWHLIDAAQRGVRVRILLDDMAVKDADEALVMLAEHKNIQVRLYNPSFERDFRNLAFVAGFSRLNHRMHNKSLTVDNTISVVGGRNIGNEYFSNDTNVEFGDFDLMTIGHAVDEVSDQFDLYWNSPLTVEVAELTSHSVTAEEIDTALALVEAEKAAYQTNPYITRLMSSELITQMQNHDLHWYWGSAKLVYDQPDKQNHQLDSDNILADLGEFLQQAEKEVFIVSPYFVPTREGTQNIIKTANAGIDITILTNSLAATDVLAVHAGYRQYRQPLLEAGVKIYEVKANPEQKKTSSWTGSSKSSLHAKTFVTDKQSIFVGSFNFDPRSAWLNTEMGLIIDNQELASEVVEGIEASLAKNTYRLAIEEGELVWFDDLHQRTIYSEPDAGLWRKFLVDCIALLPIESQL</sequence>
<dbReference type="Gene3D" id="3.30.870.10">
    <property type="entry name" value="Endonuclease Chain A"/>
    <property type="match status" value="2"/>
</dbReference>
<reference evidence="2 3" key="1">
    <citation type="submission" date="2021-01" db="EMBL/GenBank/DDBJ databases">
        <title>Genome sequence of Shewanella schlegeliana JCM 11561.</title>
        <authorList>
            <person name="Zhang H."/>
            <person name="Li C."/>
        </authorList>
    </citation>
    <scope>NUCLEOTIDE SEQUENCE [LARGE SCALE GENOMIC DNA]</scope>
    <source>
        <strain evidence="2 3">JCM 11561</strain>
    </source>
</reference>
<dbReference type="PROSITE" id="PS50035">
    <property type="entry name" value="PLD"/>
    <property type="match status" value="2"/>
</dbReference>
<dbReference type="SMART" id="SM00155">
    <property type="entry name" value="PLDc"/>
    <property type="match status" value="2"/>
</dbReference>
<dbReference type="InterPro" id="IPR025202">
    <property type="entry name" value="PLD-like_dom"/>
</dbReference>
<dbReference type="RefSeq" id="WP_202719927.1">
    <property type="nucleotide sequence ID" value="NZ_JAESVD010000001.1"/>
</dbReference>
<evidence type="ECO:0000259" key="1">
    <source>
        <dbReference type="PROSITE" id="PS50035"/>
    </source>
</evidence>
<proteinExistence type="predicted"/>
<name>A0ABS1ST55_9GAMM</name>
<dbReference type="CDD" id="cd09111">
    <property type="entry name" value="PLDc_ymdC_like_1"/>
    <property type="match status" value="1"/>
</dbReference>
<organism evidence="2 3">
    <name type="scientific">Shewanella schlegeliana</name>
    <dbReference type="NCBI Taxonomy" id="190308"/>
    <lineage>
        <taxon>Bacteria</taxon>
        <taxon>Pseudomonadati</taxon>
        <taxon>Pseudomonadota</taxon>
        <taxon>Gammaproteobacteria</taxon>
        <taxon>Alteromonadales</taxon>
        <taxon>Shewanellaceae</taxon>
        <taxon>Shewanella</taxon>
    </lineage>
</organism>
<comment type="caution">
    <text evidence="2">The sequence shown here is derived from an EMBL/GenBank/DDBJ whole genome shotgun (WGS) entry which is preliminary data.</text>
</comment>
<feature type="domain" description="PLD phosphodiesterase" evidence="1">
    <location>
        <begin position="171"/>
        <end position="198"/>
    </location>
</feature>
<dbReference type="CDD" id="cd09113">
    <property type="entry name" value="PLDc_ymdC_like_2"/>
    <property type="match status" value="1"/>
</dbReference>
<dbReference type="Pfam" id="PF13091">
    <property type="entry name" value="PLDc_2"/>
    <property type="match status" value="2"/>
</dbReference>
<dbReference type="EMBL" id="JAESVD010000001">
    <property type="protein sequence ID" value="MBL4911678.1"/>
    <property type="molecule type" value="Genomic_DNA"/>
</dbReference>
<dbReference type="InterPro" id="IPR001736">
    <property type="entry name" value="PLipase_D/transphosphatidylase"/>
</dbReference>
<gene>
    <name evidence="2" type="ORF">JMA39_00730</name>
</gene>
<keyword evidence="3" id="KW-1185">Reference proteome</keyword>
<feature type="domain" description="PLD phosphodiesterase" evidence="1">
    <location>
        <begin position="408"/>
        <end position="435"/>
    </location>
</feature>
<accession>A0ABS1ST55</accession>
<dbReference type="PANTHER" id="PTHR21248:SF12">
    <property type="entry name" value="CARDIOLIPIN SYNTHASE C"/>
    <property type="match status" value="1"/>
</dbReference>
<dbReference type="PANTHER" id="PTHR21248">
    <property type="entry name" value="CARDIOLIPIN SYNTHASE"/>
    <property type="match status" value="1"/>
</dbReference>
<protein>
    <submittedName>
        <fullName evidence="2">Phospholipase D family protein</fullName>
    </submittedName>
</protein>
<dbReference type="SUPFAM" id="SSF56024">
    <property type="entry name" value="Phospholipase D/nuclease"/>
    <property type="match status" value="2"/>
</dbReference>
<evidence type="ECO:0000313" key="2">
    <source>
        <dbReference type="EMBL" id="MBL4911678.1"/>
    </source>
</evidence>
<dbReference type="Proteomes" id="UP000604898">
    <property type="component" value="Unassembled WGS sequence"/>
</dbReference>
<evidence type="ECO:0000313" key="3">
    <source>
        <dbReference type="Proteomes" id="UP000604898"/>
    </source>
</evidence>